<organism evidence="1 2">
    <name type="scientific">Avena sativa</name>
    <name type="common">Oat</name>
    <dbReference type="NCBI Taxonomy" id="4498"/>
    <lineage>
        <taxon>Eukaryota</taxon>
        <taxon>Viridiplantae</taxon>
        <taxon>Streptophyta</taxon>
        <taxon>Embryophyta</taxon>
        <taxon>Tracheophyta</taxon>
        <taxon>Spermatophyta</taxon>
        <taxon>Magnoliopsida</taxon>
        <taxon>Liliopsida</taxon>
        <taxon>Poales</taxon>
        <taxon>Poaceae</taxon>
        <taxon>BOP clade</taxon>
        <taxon>Pooideae</taxon>
        <taxon>Poodae</taxon>
        <taxon>Poeae</taxon>
        <taxon>Poeae Chloroplast Group 1 (Aveneae type)</taxon>
        <taxon>Aveninae</taxon>
        <taxon>Avena</taxon>
    </lineage>
</organism>
<reference evidence="1" key="1">
    <citation type="submission" date="2021-05" db="EMBL/GenBank/DDBJ databases">
        <authorList>
            <person name="Scholz U."/>
            <person name="Mascher M."/>
            <person name="Fiebig A."/>
        </authorList>
    </citation>
    <scope>NUCLEOTIDE SEQUENCE [LARGE SCALE GENOMIC DNA]</scope>
</reference>
<accession>A0ACD5XU33</accession>
<evidence type="ECO:0000313" key="2">
    <source>
        <dbReference type="Proteomes" id="UP001732700"/>
    </source>
</evidence>
<keyword evidence="2" id="KW-1185">Reference proteome</keyword>
<sequence>MDESSTRELIASHTSKHSNRSAIVGGSDRASRARTTTTTTMMPRTTGIWLMLIMATVCLAATVARAYDETAGDVNTYWQTRTQETRFKRGGPLNDIVNAASRYHQELNGKTFDGGRYLLQEQEQAAEGPVAPTGAADDAGVAAPPAHNTLADHEMI</sequence>
<reference evidence="1" key="2">
    <citation type="submission" date="2025-09" db="UniProtKB">
        <authorList>
            <consortium name="EnsemblPlants"/>
        </authorList>
    </citation>
    <scope>IDENTIFICATION</scope>
</reference>
<dbReference type="Proteomes" id="UP001732700">
    <property type="component" value="Chromosome 5A"/>
</dbReference>
<evidence type="ECO:0000313" key="1">
    <source>
        <dbReference type="EnsemblPlants" id="AVESA.00010b.r2.5AG0835560.1.CDS"/>
    </source>
</evidence>
<dbReference type="EnsemblPlants" id="AVESA.00010b.r2.5AG0835560.1">
    <property type="protein sequence ID" value="AVESA.00010b.r2.5AG0835560.1.CDS"/>
    <property type="gene ID" value="AVESA.00010b.r2.5AG0835560"/>
</dbReference>
<name>A0ACD5XU33_AVESA</name>
<protein>
    <submittedName>
        <fullName evidence="1">Uncharacterized protein</fullName>
    </submittedName>
</protein>
<proteinExistence type="predicted"/>